<evidence type="ECO:0008006" key="3">
    <source>
        <dbReference type="Google" id="ProtNLM"/>
    </source>
</evidence>
<accession>A0A2V1KAC8</accession>
<evidence type="ECO:0000313" key="2">
    <source>
        <dbReference type="Proteomes" id="UP000245283"/>
    </source>
</evidence>
<dbReference type="Proteomes" id="UP000245283">
    <property type="component" value="Unassembled WGS sequence"/>
</dbReference>
<name>A0A2V1KAC8_9ACTO</name>
<proteinExistence type="predicted"/>
<reference evidence="2" key="1">
    <citation type="submission" date="2018-05" db="EMBL/GenBank/DDBJ databases">
        <authorList>
            <person name="Li Y."/>
        </authorList>
    </citation>
    <scope>NUCLEOTIDE SEQUENCE [LARGE SCALE GENOMIC DNA]</scope>
    <source>
        <strain evidence="2">sk1b4</strain>
    </source>
</reference>
<gene>
    <name evidence="1" type="ORF">DD236_07315</name>
</gene>
<sequence>MPVTSPQRPWDRVAISTADEPVPIWLRTDFHPEMPLPAEFELEKRVVGKVLVHAIEVLLGHRPCSQLRNWLSPQVFSALSRRAGLAMRIHGRAPRASAPRVRHVHLCEPRQRVCEASVVLHDGQQIRGAALRLEFIRDRWRVVALEIG</sequence>
<evidence type="ECO:0000313" key="1">
    <source>
        <dbReference type="EMBL" id="PWF25911.1"/>
    </source>
</evidence>
<dbReference type="EMBL" id="QETB01000004">
    <property type="protein sequence ID" value="PWF25911.1"/>
    <property type="molecule type" value="Genomic_DNA"/>
</dbReference>
<keyword evidence="2" id="KW-1185">Reference proteome</keyword>
<protein>
    <recommendedName>
        <fullName evidence="3">3-hydroxyacyl-CoA dehydrogenase</fullName>
    </recommendedName>
</protein>
<organism evidence="1 2">
    <name type="scientific">Ancrocorticia populi</name>
    <dbReference type="NCBI Taxonomy" id="2175228"/>
    <lineage>
        <taxon>Bacteria</taxon>
        <taxon>Bacillati</taxon>
        <taxon>Actinomycetota</taxon>
        <taxon>Actinomycetes</taxon>
        <taxon>Actinomycetales</taxon>
        <taxon>Actinomycetaceae</taxon>
        <taxon>Ancrocorticia</taxon>
    </lineage>
</organism>
<dbReference type="InterPro" id="IPR045596">
    <property type="entry name" value="DUF6459"/>
</dbReference>
<dbReference type="AlphaFoldDB" id="A0A2V1KAC8"/>
<comment type="caution">
    <text evidence="1">The sequence shown here is derived from an EMBL/GenBank/DDBJ whole genome shotgun (WGS) entry which is preliminary data.</text>
</comment>
<dbReference type="Pfam" id="PF20060">
    <property type="entry name" value="DUF6459"/>
    <property type="match status" value="1"/>
</dbReference>